<name>A0AAU7C8B8_9BACT</name>
<gene>
    <name evidence="1" type="ORF">V5E97_24430</name>
</gene>
<accession>A0AAU7C8B8</accession>
<proteinExistence type="predicted"/>
<reference evidence="1" key="1">
    <citation type="submission" date="2024-05" db="EMBL/GenBank/DDBJ databases">
        <title>Planctomycetes of the genus Singulisphaera possess chitinolytic capabilities.</title>
        <authorList>
            <person name="Ivanova A."/>
        </authorList>
    </citation>
    <scope>NUCLEOTIDE SEQUENCE</scope>
    <source>
        <strain evidence="1">Ch08T</strain>
    </source>
</reference>
<protein>
    <recommendedName>
        <fullName evidence="2">DUF2007 domain-containing protein</fullName>
    </recommendedName>
</protein>
<dbReference type="AlphaFoldDB" id="A0AAU7C8B8"/>
<sequence>MWACPKCHSKVDDGFDVCWSCGTTPDGVEDPTFLTADELDPIEDLPIDLESEAVDLGDDFVGAPFPNLVQCYMAENAIEAKFLADRLSEQGIPALADKHDLNTMLGGFQPQLWGNGPCVRVRPEDLPRAVAWLKEYEDHRKANS</sequence>
<dbReference type="RefSeq" id="WP_406694220.1">
    <property type="nucleotide sequence ID" value="NZ_CP155447.1"/>
</dbReference>
<organism evidence="1">
    <name type="scientific">Singulisphaera sp. Ch08</name>
    <dbReference type="NCBI Taxonomy" id="3120278"/>
    <lineage>
        <taxon>Bacteria</taxon>
        <taxon>Pseudomonadati</taxon>
        <taxon>Planctomycetota</taxon>
        <taxon>Planctomycetia</taxon>
        <taxon>Isosphaerales</taxon>
        <taxon>Isosphaeraceae</taxon>
        <taxon>Singulisphaera</taxon>
    </lineage>
</organism>
<evidence type="ECO:0000313" key="1">
    <source>
        <dbReference type="EMBL" id="XBH01491.1"/>
    </source>
</evidence>
<dbReference type="EMBL" id="CP155447">
    <property type="protein sequence ID" value="XBH01491.1"/>
    <property type="molecule type" value="Genomic_DNA"/>
</dbReference>
<evidence type="ECO:0008006" key="2">
    <source>
        <dbReference type="Google" id="ProtNLM"/>
    </source>
</evidence>